<dbReference type="InterPro" id="IPR006879">
    <property type="entry name" value="YdjC-like"/>
</dbReference>
<feature type="signal peptide" evidence="6">
    <location>
        <begin position="1"/>
        <end position="20"/>
    </location>
</feature>
<evidence type="ECO:0000256" key="4">
    <source>
        <dbReference type="ARBA" id="ARBA00022842"/>
    </source>
</evidence>
<dbReference type="GO" id="GO:0016787">
    <property type="term" value="F:hydrolase activity"/>
    <property type="evidence" value="ECO:0007669"/>
    <property type="project" value="UniProtKB-KW"/>
</dbReference>
<keyword evidence="4" id="KW-0460">Magnesium</keyword>
<reference evidence="7 8" key="1">
    <citation type="submission" date="2009-02" db="EMBL/GenBank/DDBJ databases">
        <title>Sequencing of the draft genome and assembly of Lutiella nitroferrum 2002.</title>
        <authorList>
            <consortium name="US DOE Joint Genome Institute (JGI-PGF)"/>
            <person name="Lucas S."/>
            <person name="Copeland A."/>
            <person name="Lapidus A."/>
            <person name="Glavina del Rio T."/>
            <person name="Tice H."/>
            <person name="Bruce D."/>
            <person name="Goodwin L."/>
            <person name="Pitluck S."/>
            <person name="Larimer F."/>
            <person name="Land M.L."/>
            <person name="Hauser L."/>
            <person name="Coates J.D."/>
        </authorList>
    </citation>
    <scope>NUCLEOTIDE SEQUENCE [LARGE SCALE GENOMIC DNA]</scope>
    <source>
        <strain evidence="7 8">2002</strain>
    </source>
</reference>
<evidence type="ECO:0000256" key="2">
    <source>
        <dbReference type="ARBA" id="ARBA00022723"/>
    </source>
</evidence>
<keyword evidence="5" id="KW-0119">Carbohydrate metabolism</keyword>
<dbReference type="Proteomes" id="UP000003165">
    <property type="component" value="Unassembled WGS sequence"/>
</dbReference>
<dbReference type="EMBL" id="ACIS01000010">
    <property type="protein sequence ID" value="EEG07183.1"/>
    <property type="molecule type" value="Genomic_DNA"/>
</dbReference>
<keyword evidence="8" id="KW-1185">Reference proteome</keyword>
<dbReference type="InterPro" id="IPR011330">
    <property type="entry name" value="Glyco_hydro/deAcase_b/a-brl"/>
</dbReference>
<keyword evidence="3" id="KW-0378">Hydrolase</keyword>
<name>B9Z7P7_9NEIS</name>
<evidence type="ECO:0000313" key="7">
    <source>
        <dbReference type="EMBL" id="EEG07183.1"/>
    </source>
</evidence>
<evidence type="ECO:0000256" key="1">
    <source>
        <dbReference type="ARBA" id="ARBA00001946"/>
    </source>
</evidence>
<gene>
    <name evidence="7" type="ORF">FuraDRAFT_3383</name>
</gene>
<feature type="chain" id="PRO_5002895260" description="YdjC family protein" evidence="6">
    <location>
        <begin position="21"/>
        <end position="326"/>
    </location>
</feature>
<evidence type="ECO:0000256" key="5">
    <source>
        <dbReference type="ARBA" id="ARBA00023277"/>
    </source>
</evidence>
<dbReference type="Pfam" id="PF04794">
    <property type="entry name" value="YdjC"/>
    <property type="match status" value="1"/>
</dbReference>
<evidence type="ECO:0000256" key="6">
    <source>
        <dbReference type="SAM" id="SignalP"/>
    </source>
</evidence>
<protein>
    <recommendedName>
        <fullName evidence="9">YdjC family protein</fullName>
    </recommendedName>
</protein>
<keyword evidence="6" id="KW-0732">Signal</keyword>
<keyword evidence="2" id="KW-0479">Metal-binding</keyword>
<comment type="cofactor">
    <cofactor evidence="1">
        <name>Mg(2+)</name>
        <dbReference type="ChEBI" id="CHEBI:18420"/>
    </cofactor>
</comment>
<dbReference type="AlphaFoldDB" id="B9Z7P7"/>
<dbReference type="CDD" id="cd10802">
    <property type="entry name" value="YdjC_TTHB029_like"/>
    <property type="match status" value="1"/>
</dbReference>
<dbReference type="eggNOG" id="COG3394">
    <property type="taxonomic scope" value="Bacteria"/>
</dbReference>
<dbReference type="Gene3D" id="3.20.20.370">
    <property type="entry name" value="Glycoside hydrolase/deacetylase"/>
    <property type="match status" value="1"/>
</dbReference>
<evidence type="ECO:0000313" key="8">
    <source>
        <dbReference type="Proteomes" id="UP000003165"/>
    </source>
</evidence>
<dbReference type="PANTHER" id="PTHR31609">
    <property type="entry name" value="YDJC DEACETYLASE FAMILY MEMBER"/>
    <property type="match status" value="1"/>
</dbReference>
<evidence type="ECO:0008006" key="9">
    <source>
        <dbReference type="Google" id="ProtNLM"/>
    </source>
</evidence>
<dbReference type="RefSeq" id="WP_008955402.1">
    <property type="nucleotide sequence ID" value="NZ_ACIS01000010.1"/>
</dbReference>
<evidence type="ECO:0000256" key="3">
    <source>
        <dbReference type="ARBA" id="ARBA00022801"/>
    </source>
</evidence>
<proteinExistence type="predicted"/>
<dbReference type="SUPFAM" id="SSF88713">
    <property type="entry name" value="Glycoside hydrolase/deacetylase"/>
    <property type="match status" value="1"/>
</dbReference>
<organism evidence="7 8">
    <name type="scientific">Pseudogulbenkiania ferrooxidans 2002</name>
    <dbReference type="NCBI Taxonomy" id="279714"/>
    <lineage>
        <taxon>Bacteria</taxon>
        <taxon>Pseudomonadati</taxon>
        <taxon>Pseudomonadota</taxon>
        <taxon>Betaproteobacteria</taxon>
        <taxon>Neisseriales</taxon>
        <taxon>Chromobacteriaceae</taxon>
        <taxon>Pseudogulbenkiania</taxon>
    </lineage>
</organism>
<dbReference type="GO" id="GO:0005975">
    <property type="term" value="P:carbohydrate metabolic process"/>
    <property type="evidence" value="ECO:0007669"/>
    <property type="project" value="InterPro"/>
</dbReference>
<sequence length="326" mass="36854" precursor="true">MLPKLPLLGAVLASFALNCAATPLTRCLGYPDDAKLAIVNADDVGMHPDLDRAAFRLLDEGKIQDLSLMVPAPHFAAAAAEVRQRHKAVGLHLTLTDEWQEDYGWGAVLPREQVPSLYNPEGRLWGNIEELAAHADIDDVRRELLAQIQKARDAGLTITHLDTHMVFWRIRNDFINLYLSLPKLTGIPVVLQLLWHPVAQQLPLSRGEQLRGNVVADSYIMQYNPEIRPQNLEVRYDGYDFAVRNLPPGLHQFAIHPAEDTPDARQRIGDIMLRLSDFQVWEGPEIHRLMQEKGIQTTDYQRLQALQEAINRQPRNCLNETPAASR</sequence>
<comment type="caution">
    <text evidence="7">The sequence shown here is derived from an EMBL/GenBank/DDBJ whole genome shotgun (WGS) entry which is preliminary data.</text>
</comment>
<accession>B9Z7P7</accession>
<dbReference type="PANTHER" id="PTHR31609:SF1">
    <property type="entry name" value="CARBOHYDRATE DEACETYLASE"/>
    <property type="match status" value="1"/>
</dbReference>
<dbReference type="GO" id="GO:0019213">
    <property type="term" value="F:deacetylase activity"/>
    <property type="evidence" value="ECO:0007669"/>
    <property type="project" value="TreeGrafter"/>
</dbReference>
<dbReference type="GO" id="GO:0046872">
    <property type="term" value="F:metal ion binding"/>
    <property type="evidence" value="ECO:0007669"/>
    <property type="project" value="UniProtKB-KW"/>
</dbReference>